<accession>A0A2T7A2V4</accession>
<keyword evidence="2" id="KW-1185">Reference proteome</keyword>
<dbReference type="Proteomes" id="UP000244722">
    <property type="component" value="Unassembled WGS sequence"/>
</dbReference>
<protein>
    <submittedName>
        <fullName evidence="1">Uncharacterized protein</fullName>
    </submittedName>
</protein>
<gene>
    <name evidence="1" type="ORF">B9Z19DRAFT_1121295</name>
</gene>
<sequence>MGMGAASVIEDPTFRSKKLDDKKVHAAEALGSKDVGVRAKPGFTKKVKEANGLVEEGVK</sequence>
<reference evidence="1 2" key="1">
    <citation type="submission" date="2017-04" db="EMBL/GenBank/DDBJ databases">
        <title>Draft genome sequence of Tuber borchii Vittad., a whitish edible truffle.</title>
        <authorList>
            <consortium name="DOE Joint Genome Institute"/>
            <person name="Murat C."/>
            <person name="Kuo A."/>
            <person name="Barry K.W."/>
            <person name="Clum A."/>
            <person name="Dockter R.B."/>
            <person name="Fauchery L."/>
            <person name="Iotti M."/>
            <person name="Kohler A."/>
            <person name="Labutti K."/>
            <person name="Lindquist E.A."/>
            <person name="Lipzen A."/>
            <person name="Ohm R.A."/>
            <person name="Wang M."/>
            <person name="Grigoriev I.V."/>
            <person name="Zambonelli A."/>
            <person name="Martin F.M."/>
        </authorList>
    </citation>
    <scope>NUCLEOTIDE SEQUENCE [LARGE SCALE GENOMIC DNA]</scope>
    <source>
        <strain evidence="1 2">Tbo3840</strain>
    </source>
</reference>
<evidence type="ECO:0000313" key="1">
    <source>
        <dbReference type="EMBL" id="PUU82077.1"/>
    </source>
</evidence>
<organism evidence="1 2">
    <name type="scientific">Tuber borchii</name>
    <name type="common">White truffle</name>
    <dbReference type="NCBI Taxonomy" id="42251"/>
    <lineage>
        <taxon>Eukaryota</taxon>
        <taxon>Fungi</taxon>
        <taxon>Dikarya</taxon>
        <taxon>Ascomycota</taxon>
        <taxon>Pezizomycotina</taxon>
        <taxon>Pezizomycetes</taxon>
        <taxon>Pezizales</taxon>
        <taxon>Tuberaceae</taxon>
        <taxon>Tuber</taxon>
    </lineage>
</organism>
<evidence type="ECO:0000313" key="2">
    <source>
        <dbReference type="Proteomes" id="UP000244722"/>
    </source>
</evidence>
<name>A0A2T7A2V4_TUBBO</name>
<dbReference type="AlphaFoldDB" id="A0A2T7A2V4"/>
<comment type="caution">
    <text evidence="1">The sequence shown here is derived from an EMBL/GenBank/DDBJ whole genome shotgun (WGS) entry which is preliminary data.</text>
</comment>
<proteinExistence type="predicted"/>
<dbReference type="EMBL" id="NESQ01000034">
    <property type="protein sequence ID" value="PUU82077.1"/>
    <property type="molecule type" value="Genomic_DNA"/>
</dbReference>